<dbReference type="InterPro" id="IPR016032">
    <property type="entry name" value="Sig_transdc_resp-reg_C-effctor"/>
</dbReference>
<dbReference type="SUPFAM" id="SSF46894">
    <property type="entry name" value="C-terminal effector domain of the bipartite response regulators"/>
    <property type="match status" value="1"/>
</dbReference>
<gene>
    <name evidence="6" type="ORF">SK571_44550</name>
</gene>
<dbReference type="Gene3D" id="1.10.10.10">
    <property type="entry name" value="Winged helix-like DNA-binding domain superfamily/Winged helix DNA-binding domain"/>
    <property type="match status" value="1"/>
</dbReference>
<evidence type="ECO:0000313" key="6">
    <source>
        <dbReference type="EMBL" id="MDX8056490.1"/>
    </source>
</evidence>
<dbReference type="EMBL" id="JAXAVV010000044">
    <property type="protein sequence ID" value="MDX8056490.1"/>
    <property type="molecule type" value="Genomic_DNA"/>
</dbReference>
<accession>A0ABU4U809</accession>
<feature type="compositionally biased region" description="Basic and acidic residues" evidence="4">
    <location>
        <begin position="1"/>
        <end position="14"/>
    </location>
</feature>
<evidence type="ECO:0000256" key="4">
    <source>
        <dbReference type="SAM" id="MobiDB-lite"/>
    </source>
</evidence>
<dbReference type="PRINTS" id="PR00038">
    <property type="entry name" value="HTHLUXR"/>
</dbReference>
<reference evidence="6 7" key="1">
    <citation type="submission" date="2023-11" db="EMBL/GenBank/DDBJ databases">
        <title>Lentzea sokolovensis, sp. nov., Lentzea kristufkii, sp. nov., and Lentzea miocenensis, sp. nov., rare actinobacteria from Sokolov Coal Basin, Miocene lacustrine sediment, Czech Republic.</title>
        <authorList>
            <person name="Lara A."/>
            <person name="Kotroba L."/>
            <person name="Nouioui I."/>
            <person name="Neumann-Schaal M."/>
            <person name="Mast Y."/>
            <person name="Chronakova A."/>
        </authorList>
    </citation>
    <scope>NUCLEOTIDE SEQUENCE [LARGE SCALE GENOMIC DNA]</scope>
    <source>
        <strain evidence="6 7">BCCO 10_0798</strain>
    </source>
</reference>
<dbReference type="CDD" id="cd06170">
    <property type="entry name" value="LuxR_C_like"/>
    <property type="match status" value="1"/>
</dbReference>
<dbReference type="PROSITE" id="PS50043">
    <property type="entry name" value="HTH_LUXR_2"/>
    <property type="match status" value="1"/>
</dbReference>
<keyword evidence="7" id="KW-1185">Reference proteome</keyword>
<proteinExistence type="predicted"/>
<dbReference type="Proteomes" id="UP001271792">
    <property type="component" value="Unassembled WGS sequence"/>
</dbReference>
<dbReference type="SMART" id="SM00421">
    <property type="entry name" value="HTH_LUXR"/>
    <property type="match status" value="1"/>
</dbReference>
<feature type="region of interest" description="Disordered" evidence="4">
    <location>
        <begin position="1"/>
        <end position="33"/>
    </location>
</feature>
<evidence type="ECO:0000313" key="7">
    <source>
        <dbReference type="Proteomes" id="UP001271792"/>
    </source>
</evidence>
<dbReference type="PROSITE" id="PS00622">
    <property type="entry name" value="HTH_LUXR_1"/>
    <property type="match status" value="1"/>
</dbReference>
<dbReference type="PANTHER" id="PTHR44688">
    <property type="entry name" value="DNA-BINDING TRANSCRIPTIONAL ACTIVATOR DEVR_DOSR"/>
    <property type="match status" value="1"/>
</dbReference>
<evidence type="ECO:0000259" key="5">
    <source>
        <dbReference type="PROSITE" id="PS50043"/>
    </source>
</evidence>
<dbReference type="SUPFAM" id="SSF52540">
    <property type="entry name" value="P-loop containing nucleoside triphosphate hydrolases"/>
    <property type="match status" value="1"/>
</dbReference>
<evidence type="ECO:0000256" key="3">
    <source>
        <dbReference type="ARBA" id="ARBA00023163"/>
    </source>
</evidence>
<name>A0ABU4U809_9PSEU</name>
<sequence>MADRRVPEHTDQRLTRSVPRRSNNGSRRSTDPHSLLERATALRAVLSGSPQVVVSGGLGCGRTALVRAALARSSTQVASATAVPSERTVPFGIAHQLAPRLSLTRPTLVAVDDVQHADPESVAFLVWLRRFPNVRVVVTHSAADSPHRAGLSTWEQVWLRPLSPDADPELHVLSGGNPALLAALRDDGGKVGPAARRTLLDLLRGTDSALFDVACGLAVLGPHTALLSALTERHQAAVTALTSTLADSGLLDGGRFRLPGAAEILLGALPRVQAVALHERAAMLLHNAGAPDTAVAAHCVAAQTVGEQVGGTAMLRRAARSATSGLAAESLRLALRACDPADAQAVRLELGQVLWRTDPAAAARTLLPCSGLDPAVLRARWWQGDFSLGLPDRRPAELSLCHEFITGRELLPVNPEAVLQRQHADSAPEALVQALRQVGPARFEHWLTVLERQAVEPTLRALLGCVRAEDAWRRGDVVATAAFAEAALAGLSTDGWGVVIGLPLRFTLLANAALGRETEPHPVPDALFGTAFGPHYRHARGHHHLALNRPHAALDDFTACDDRLGVAEARLALGQLKPAKALLEEEITSTADPRTTGIALRLLARTAARTDRPRLLREAVRNLEHAGDRLELSRALADLGHDRRDRGALAEARLLGRRAGRESGLPGEPGAAEGVLSAAERKVAALAAAGHSNREIGRRLCVTVSTVEQHLTRVYRKLEVAGRNDLPRELLTR</sequence>
<dbReference type="PANTHER" id="PTHR44688:SF16">
    <property type="entry name" value="DNA-BINDING TRANSCRIPTIONAL ACTIVATOR DEVR_DOSR"/>
    <property type="match status" value="1"/>
</dbReference>
<dbReference type="Pfam" id="PF00196">
    <property type="entry name" value="GerE"/>
    <property type="match status" value="1"/>
</dbReference>
<keyword evidence="2" id="KW-0238">DNA-binding</keyword>
<keyword evidence="3" id="KW-0804">Transcription</keyword>
<dbReference type="InterPro" id="IPR027417">
    <property type="entry name" value="P-loop_NTPase"/>
</dbReference>
<dbReference type="InterPro" id="IPR000792">
    <property type="entry name" value="Tscrpt_reg_LuxR_C"/>
</dbReference>
<evidence type="ECO:0000256" key="1">
    <source>
        <dbReference type="ARBA" id="ARBA00023015"/>
    </source>
</evidence>
<protein>
    <submittedName>
        <fullName evidence="6">LuxR C-terminal-related transcriptional regulator</fullName>
    </submittedName>
</protein>
<dbReference type="InterPro" id="IPR036388">
    <property type="entry name" value="WH-like_DNA-bd_sf"/>
</dbReference>
<organism evidence="6 7">
    <name type="scientific">Lentzea kristufekii</name>
    <dbReference type="NCBI Taxonomy" id="3095430"/>
    <lineage>
        <taxon>Bacteria</taxon>
        <taxon>Bacillati</taxon>
        <taxon>Actinomycetota</taxon>
        <taxon>Actinomycetes</taxon>
        <taxon>Pseudonocardiales</taxon>
        <taxon>Pseudonocardiaceae</taxon>
        <taxon>Lentzea</taxon>
    </lineage>
</organism>
<dbReference type="RefSeq" id="WP_319990153.1">
    <property type="nucleotide sequence ID" value="NZ_JAXAVV010000044.1"/>
</dbReference>
<evidence type="ECO:0000256" key="2">
    <source>
        <dbReference type="ARBA" id="ARBA00023125"/>
    </source>
</evidence>
<comment type="caution">
    <text evidence="6">The sequence shown here is derived from an EMBL/GenBank/DDBJ whole genome shotgun (WGS) entry which is preliminary data.</text>
</comment>
<keyword evidence="1" id="KW-0805">Transcription regulation</keyword>
<feature type="domain" description="HTH luxR-type" evidence="5">
    <location>
        <begin position="669"/>
        <end position="733"/>
    </location>
</feature>